<evidence type="ECO:0000256" key="2">
    <source>
        <dbReference type="ARBA" id="ARBA00022679"/>
    </source>
</evidence>
<dbReference type="SUPFAM" id="SSF53901">
    <property type="entry name" value="Thiolase-like"/>
    <property type="match status" value="2"/>
</dbReference>
<evidence type="ECO:0000256" key="4">
    <source>
        <dbReference type="PIRSR" id="PIRSR000429-1"/>
    </source>
</evidence>
<dbReference type="InterPro" id="IPR020617">
    <property type="entry name" value="Thiolase_C"/>
</dbReference>
<dbReference type="PIRSF" id="PIRSF000429">
    <property type="entry name" value="Ac-CoA_Ac_transf"/>
    <property type="match status" value="1"/>
</dbReference>
<protein>
    <submittedName>
        <fullName evidence="8">Acetyl-CoA acyltransferase</fullName>
        <ecNumber evidence="8">2.3.1.16</ecNumber>
    </submittedName>
</protein>
<feature type="domain" description="Thiolase N-terminal" evidence="6">
    <location>
        <begin position="6"/>
        <end position="264"/>
    </location>
</feature>
<dbReference type="InterPro" id="IPR016039">
    <property type="entry name" value="Thiolase-like"/>
</dbReference>
<dbReference type="PANTHER" id="PTHR43365">
    <property type="entry name" value="BLR7806 PROTEIN"/>
    <property type="match status" value="1"/>
</dbReference>
<evidence type="ECO:0000259" key="7">
    <source>
        <dbReference type="Pfam" id="PF02803"/>
    </source>
</evidence>
<sequence>MSNDAVIVDVVRTPSGRGKPGGALSCVHPADLLAGVLAELVARSDLDPALVDDVIGGCVSQVGEQSSNITRTALLSAGFPDSVPGTTIDRQCGSSQQAATFAAQGVIAGHYDVVIACGVESMSRMPLGSATTGQDPFGILMHERYPNGLVSQGVSAELINAQWGLGRDELDEFAARSHRLAASAGEKGRFARELISVTTPDGTLVSVDETIRAGTTIETLAGLKPAFYSEKLAVRFPDLDWKVTAGNSSPLTDGASAALIMSASRAATLGLTPRARFHSFAVTGSDPLLMLTGVIPATRRILGRAGLSLDEIDVYEVNEAFASVPLAWLRELGADPGKLNPWGGAIALGHALGSTGTRLLGTLLNELESGGGRFGLQTMCEGGGMANATIIERL</sequence>
<feature type="domain" description="Thiolase C-terminal" evidence="7">
    <location>
        <begin position="272"/>
        <end position="393"/>
    </location>
</feature>
<dbReference type="Pfam" id="PF00108">
    <property type="entry name" value="Thiolase_N"/>
    <property type="match status" value="1"/>
</dbReference>
<evidence type="ECO:0000256" key="5">
    <source>
        <dbReference type="RuleBase" id="RU003557"/>
    </source>
</evidence>
<feature type="active site" description="Acyl-thioester intermediate" evidence="4">
    <location>
        <position position="92"/>
    </location>
</feature>
<dbReference type="EMBL" id="JACCFM010000001">
    <property type="protein sequence ID" value="NYJ20343.1"/>
    <property type="molecule type" value="Genomic_DNA"/>
</dbReference>
<evidence type="ECO:0000256" key="1">
    <source>
        <dbReference type="ARBA" id="ARBA00010982"/>
    </source>
</evidence>
<evidence type="ECO:0000313" key="8">
    <source>
        <dbReference type="EMBL" id="NYJ20343.1"/>
    </source>
</evidence>
<keyword evidence="9" id="KW-1185">Reference proteome</keyword>
<comment type="caution">
    <text evidence="8">The sequence shown here is derived from an EMBL/GenBank/DDBJ whole genome shotgun (WGS) entry which is preliminary data.</text>
</comment>
<evidence type="ECO:0000259" key="6">
    <source>
        <dbReference type="Pfam" id="PF00108"/>
    </source>
</evidence>
<keyword evidence="3 5" id="KW-0012">Acyltransferase</keyword>
<dbReference type="GO" id="GO:0003988">
    <property type="term" value="F:acetyl-CoA C-acyltransferase activity"/>
    <property type="evidence" value="ECO:0007669"/>
    <property type="project" value="UniProtKB-EC"/>
</dbReference>
<dbReference type="EC" id="2.3.1.16" evidence="8"/>
<organism evidence="8 9">
    <name type="scientific">Glaciibacter psychrotolerans</name>
    <dbReference type="NCBI Taxonomy" id="670054"/>
    <lineage>
        <taxon>Bacteria</taxon>
        <taxon>Bacillati</taxon>
        <taxon>Actinomycetota</taxon>
        <taxon>Actinomycetes</taxon>
        <taxon>Micrococcales</taxon>
        <taxon>Microbacteriaceae</taxon>
        <taxon>Glaciibacter</taxon>
    </lineage>
</organism>
<dbReference type="AlphaFoldDB" id="A0A7Z0EET6"/>
<dbReference type="Gene3D" id="3.40.47.10">
    <property type="match status" value="2"/>
</dbReference>
<dbReference type="PANTHER" id="PTHR43365:SF1">
    <property type="entry name" value="ACETYL-COA C-ACYLTRANSFERASE"/>
    <property type="match status" value="1"/>
</dbReference>
<keyword evidence="2 5" id="KW-0808">Transferase</keyword>
<dbReference type="NCBIfam" id="TIGR01930">
    <property type="entry name" value="AcCoA-C-Actrans"/>
    <property type="match status" value="1"/>
</dbReference>
<gene>
    <name evidence="8" type="ORF">HNR05_002134</name>
</gene>
<accession>A0A7Z0EET6</accession>
<dbReference type="CDD" id="cd00751">
    <property type="entry name" value="thiolase"/>
    <property type="match status" value="1"/>
</dbReference>
<feature type="active site" description="Proton acceptor" evidence="4">
    <location>
        <position position="380"/>
    </location>
</feature>
<proteinExistence type="inferred from homology"/>
<dbReference type="Pfam" id="PF02803">
    <property type="entry name" value="Thiolase_C"/>
    <property type="match status" value="1"/>
</dbReference>
<reference evidence="8 9" key="1">
    <citation type="submission" date="2020-07" db="EMBL/GenBank/DDBJ databases">
        <title>Sequencing the genomes of 1000 actinobacteria strains.</title>
        <authorList>
            <person name="Klenk H.-P."/>
        </authorList>
    </citation>
    <scope>NUCLEOTIDE SEQUENCE [LARGE SCALE GENOMIC DNA]</scope>
    <source>
        <strain evidence="8 9">LI1</strain>
    </source>
</reference>
<comment type="similarity">
    <text evidence="1 5">Belongs to the thiolase-like superfamily. Thiolase family.</text>
</comment>
<evidence type="ECO:0000256" key="3">
    <source>
        <dbReference type="ARBA" id="ARBA00023315"/>
    </source>
</evidence>
<dbReference type="InterPro" id="IPR020616">
    <property type="entry name" value="Thiolase_N"/>
</dbReference>
<dbReference type="Proteomes" id="UP000537260">
    <property type="component" value="Unassembled WGS sequence"/>
</dbReference>
<name>A0A7Z0EET6_9MICO</name>
<dbReference type="InterPro" id="IPR002155">
    <property type="entry name" value="Thiolase"/>
</dbReference>
<feature type="active site" description="Proton acceptor" evidence="4">
    <location>
        <position position="350"/>
    </location>
</feature>
<evidence type="ECO:0000313" key="9">
    <source>
        <dbReference type="Proteomes" id="UP000537260"/>
    </source>
</evidence>
<dbReference type="RefSeq" id="WP_179578967.1">
    <property type="nucleotide sequence ID" value="NZ_JACCFM010000001.1"/>
</dbReference>